<dbReference type="InterPro" id="IPR027417">
    <property type="entry name" value="P-loop_NTPase"/>
</dbReference>
<evidence type="ECO:0000313" key="12">
    <source>
        <dbReference type="Proteomes" id="UP000182114"/>
    </source>
</evidence>
<dbReference type="GO" id="GO:0019521">
    <property type="term" value="P:D-gluconate metabolic process"/>
    <property type="evidence" value="ECO:0007669"/>
    <property type="project" value="UniProtKB-KW"/>
</dbReference>
<dbReference type="EC" id="2.7.1.12" evidence="3 10"/>
<evidence type="ECO:0000256" key="9">
    <source>
        <dbReference type="ARBA" id="ARBA00048090"/>
    </source>
</evidence>
<dbReference type="InterPro" id="IPR031322">
    <property type="entry name" value="Shikimate/glucono_kinase"/>
</dbReference>
<keyword evidence="12" id="KW-1185">Reference proteome</keyword>
<evidence type="ECO:0000313" key="11">
    <source>
        <dbReference type="EMBL" id="SDE81825.1"/>
    </source>
</evidence>
<reference evidence="12" key="1">
    <citation type="submission" date="2016-10" db="EMBL/GenBank/DDBJ databases">
        <authorList>
            <person name="Varghese N."/>
            <person name="Submissions S."/>
        </authorList>
    </citation>
    <scope>NUCLEOTIDE SEQUENCE [LARGE SCALE GENOMIC DNA]</scope>
    <source>
        <strain evidence="12">DSM 24729</strain>
    </source>
</reference>
<dbReference type="Pfam" id="PF01202">
    <property type="entry name" value="SKI"/>
    <property type="match status" value="1"/>
</dbReference>
<dbReference type="PRINTS" id="PR01100">
    <property type="entry name" value="SHIKIMTKNASE"/>
</dbReference>
<evidence type="ECO:0000256" key="10">
    <source>
        <dbReference type="RuleBase" id="RU363066"/>
    </source>
</evidence>
<evidence type="ECO:0000256" key="4">
    <source>
        <dbReference type="ARBA" id="ARBA00022679"/>
    </source>
</evidence>
<accession>A0A1G7G1D3</accession>
<comment type="pathway">
    <text evidence="1">Carbohydrate acid metabolism.</text>
</comment>
<dbReference type="FunFam" id="3.40.50.300:FF:000522">
    <property type="entry name" value="Gluconokinase"/>
    <property type="match status" value="1"/>
</dbReference>
<dbReference type="CDD" id="cd02021">
    <property type="entry name" value="GntK"/>
    <property type="match status" value="1"/>
</dbReference>
<dbReference type="SUPFAM" id="SSF52540">
    <property type="entry name" value="P-loop containing nucleoside triphosphate hydrolases"/>
    <property type="match status" value="1"/>
</dbReference>
<dbReference type="eggNOG" id="COG3265">
    <property type="taxonomic scope" value="Bacteria"/>
</dbReference>
<dbReference type="Proteomes" id="UP000182114">
    <property type="component" value="Unassembled WGS sequence"/>
</dbReference>
<dbReference type="PANTHER" id="PTHR43442:SF3">
    <property type="entry name" value="GLUCONOKINASE-RELATED"/>
    <property type="match status" value="1"/>
</dbReference>
<dbReference type="GO" id="GO:0005524">
    <property type="term" value="F:ATP binding"/>
    <property type="evidence" value="ECO:0007669"/>
    <property type="project" value="UniProtKB-KW"/>
</dbReference>
<dbReference type="EMBL" id="FNBD01000004">
    <property type="protein sequence ID" value="SDE81825.1"/>
    <property type="molecule type" value="Genomic_DNA"/>
</dbReference>
<keyword evidence="8" id="KW-0311">Gluconate utilization</keyword>
<keyword evidence="5 10" id="KW-0547">Nucleotide-binding</keyword>
<evidence type="ECO:0000256" key="8">
    <source>
        <dbReference type="ARBA" id="ARBA00023064"/>
    </source>
</evidence>
<protein>
    <recommendedName>
        <fullName evidence="3 10">Gluconokinase</fullName>
        <ecNumber evidence="3 10">2.7.1.12</ecNumber>
    </recommendedName>
</protein>
<keyword evidence="6 10" id="KW-0418">Kinase</keyword>
<dbReference type="RefSeq" id="WP_024481321.1">
    <property type="nucleotide sequence ID" value="NZ_CANLMK010000002.1"/>
</dbReference>
<dbReference type="AlphaFoldDB" id="A0A1G7G1D3"/>
<dbReference type="GO" id="GO:0046316">
    <property type="term" value="F:gluconokinase activity"/>
    <property type="evidence" value="ECO:0007669"/>
    <property type="project" value="UniProtKB-EC"/>
</dbReference>
<evidence type="ECO:0000256" key="6">
    <source>
        <dbReference type="ARBA" id="ARBA00022777"/>
    </source>
</evidence>
<evidence type="ECO:0000256" key="5">
    <source>
        <dbReference type="ARBA" id="ARBA00022741"/>
    </source>
</evidence>
<sequence>MNKVDGVVFYIMGVSGTGKSTIGKLLSKEWGIPFFDGDDYHPQANIDKMAAGHPLNDDDRHDWLLKLNSIALQNSSKGALIACSALKKKYRTLLANKLQKHCFIFLEGSFELIYNRLNSREGHFMPSDLLKSQFDALEIPDTTENVITVSISLNPEEIITEIKKQLN</sequence>
<evidence type="ECO:0000256" key="3">
    <source>
        <dbReference type="ARBA" id="ARBA00012054"/>
    </source>
</evidence>
<dbReference type="InterPro" id="IPR006001">
    <property type="entry name" value="Therm_gnt_kin"/>
</dbReference>
<comment type="similarity">
    <text evidence="2 10">Belongs to the gluconokinase GntK/GntV family.</text>
</comment>
<keyword evidence="4 10" id="KW-0808">Transferase</keyword>
<evidence type="ECO:0000256" key="1">
    <source>
        <dbReference type="ARBA" id="ARBA00004761"/>
    </source>
</evidence>
<dbReference type="GO" id="GO:0005737">
    <property type="term" value="C:cytoplasm"/>
    <property type="evidence" value="ECO:0007669"/>
    <property type="project" value="TreeGrafter"/>
</dbReference>
<organism evidence="11 12">
    <name type="scientific">Cellulophaga baltica</name>
    <dbReference type="NCBI Taxonomy" id="76594"/>
    <lineage>
        <taxon>Bacteria</taxon>
        <taxon>Pseudomonadati</taxon>
        <taxon>Bacteroidota</taxon>
        <taxon>Flavobacteriia</taxon>
        <taxon>Flavobacteriales</taxon>
        <taxon>Flavobacteriaceae</taxon>
        <taxon>Cellulophaga</taxon>
    </lineage>
</organism>
<evidence type="ECO:0000256" key="2">
    <source>
        <dbReference type="ARBA" id="ARBA00008420"/>
    </source>
</evidence>
<evidence type="ECO:0000256" key="7">
    <source>
        <dbReference type="ARBA" id="ARBA00022840"/>
    </source>
</evidence>
<gene>
    <name evidence="11" type="ORF">SAMN04487992_10449</name>
</gene>
<comment type="catalytic activity">
    <reaction evidence="9 10">
        <text>D-gluconate + ATP = 6-phospho-D-gluconate + ADP + H(+)</text>
        <dbReference type="Rhea" id="RHEA:19433"/>
        <dbReference type="ChEBI" id="CHEBI:15378"/>
        <dbReference type="ChEBI" id="CHEBI:18391"/>
        <dbReference type="ChEBI" id="CHEBI:30616"/>
        <dbReference type="ChEBI" id="CHEBI:58759"/>
        <dbReference type="ChEBI" id="CHEBI:456216"/>
        <dbReference type="EC" id="2.7.1.12"/>
    </reaction>
</comment>
<keyword evidence="7 10" id="KW-0067">ATP-binding</keyword>
<proteinExistence type="inferred from homology"/>
<dbReference type="PANTHER" id="PTHR43442">
    <property type="entry name" value="GLUCONOKINASE-RELATED"/>
    <property type="match status" value="1"/>
</dbReference>
<dbReference type="Gene3D" id="3.40.50.300">
    <property type="entry name" value="P-loop containing nucleotide triphosphate hydrolases"/>
    <property type="match status" value="1"/>
</dbReference>
<dbReference type="NCBIfam" id="TIGR01313">
    <property type="entry name" value="therm_gnt_kin"/>
    <property type="match status" value="1"/>
</dbReference>
<name>A0A1G7G1D3_9FLAO</name>